<proteinExistence type="predicted"/>
<accession>A0A9P3L9Q2</accession>
<organism evidence="2 3">
    <name type="scientific">Phanerochaete sordida</name>
    <dbReference type="NCBI Taxonomy" id="48140"/>
    <lineage>
        <taxon>Eukaryota</taxon>
        <taxon>Fungi</taxon>
        <taxon>Dikarya</taxon>
        <taxon>Basidiomycota</taxon>
        <taxon>Agaricomycotina</taxon>
        <taxon>Agaricomycetes</taxon>
        <taxon>Polyporales</taxon>
        <taxon>Phanerochaetaceae</taxon>
        <taxon>Phanerochaete</taxon>
    </lineage>
</organism>
<dbReference type="Proteomes" id="UP000703269">
    <property type="component" value="Unassembled WGS sequence"/>
</dbReference>
<evidence type="ECO:0000313" key="2">
    <source>
        <dbReference type="EMBL" id="GJE86769.1"/>
    </source>
</evidence>
<feature type="compositionally biased region" description="Basic and acidic residues" evidence="1">
    <location>
        <begin position="11"/>
        <end position="27"/>
    </location>
</feature>
<feature type="compositionally biased region" description="Acidic residues" evidence="1">
    <location>
        <begin position="1"/>
        <end position="10"/>
    </location>
</feature>
<evidence type="ECO:0000313" key="3">
    <source>
        <dbReference type="Proteomes" id="UP000703269"/>
    </source>
</evidence>
<comment type="caution">
    <text evidence="2">The sequence shown here is derived from an EMBL/GenBank/DDBJ whole genome shotgun (WGS) entry which is preliminary data.</text>
</comment>
<reference evidence="2 3" key="1">
    <citation type="submission" date="2021-08" db="EMBL/GenBank/DDBJ databases">
        <title>Draft Genome Sequence of Phanerochaete sordida strain YK-624.</title>
        <authorList>
            <person name="Mori T."/>
            <person name="Dohra H."/>
            <person name="Suzuki T."/>
            <person name="Kawagishi H."/>
            <person name="Hirai H."/>
        </authorList>
    </citation>
    <scope>NUCLEOTIDE SEQUENCE [LARGE SCALE GENOMIC DNA]</scope>
    <source>
        <strain evidence="2 3">YK-624</strain>
    </source>
</reference>
<keyword evidence="3" id="KW-1185">Reference proteome</keyword>
<evidence type="ECO:0000256" key="1">
    <source>
        <dbReference type="SAM" id="MobiDB-lite"/>
    </source>
</evidence>
<gene>
    <name evidence="2" type="ORF">PsYK624_028510</name>
</gene>
<dbReference type="EMBL" id="BPQB01000004">
    <property type="protein sequence ID" value="GJE86769.1"/>
    <property type="molecule type" value="Genomic_DNA"/>
</dbReference>
<protein>
    <submittedName>
        <fullName evidence="2">Uncharacterized protein</fullName>
    </submittedName>
</protein>
<feature type="region of interest" description="Disordered" evidence="1">
    <location>
        <begin position="1"/>
        <end position="30"/>
    </location>
</feature>
<dbReference type="AlphaFoldDB" id="A0A9P3L9Q2"/>
<name>A0A9P3L9Q2_9APHY</name>
<sequence>MASGDGDGDTSENRGDDEDGRKEREQVGARTVGIMYLEERSCGTSCKLAASRREPRDEAHPPAKARIRHPPAISAHFLFRHLSFVVCDRFTSFPARHLPALQLLSQIPTCSSPQRHVQCCNASVCRPSPPRASPVSCWSITRSWLRRAASVPGLHVDQPDSPGSKYRRHALNNRPRFDAWTL</sequence>